<proteinExistence type="predicted"/>
<evidence type="ECO:0000256" key="1">
    <source>
        <dbReference type="SAM" id="MobiDB-lite"/>
    </source>
</evidence>
<dbReference type="PANTHER" id="PTHR32256:SF17">
    <property type="entry name" value="EGF-LIKE DOMAIN-CONTAINING PROTEIN"/>
    <property type="match status" value="1"/>
</dbReference>
<protein>
    <submittedName>
        <fullName evidence="3">DUF5050 domain-containing protein</fullName>
    </submittedName>
</protein>
<feature type="compositionally biased region" description="Acidic residues" evidence="1">
    <location>
        <begin position="27"/>
        <end position="36"/>
    </location>
</feature>
<evidence type="ECO:0000259" key="2">
    <source>
        <dbReference type="Pfam" id="PF16472"/>
    </source>
</evidence>
<dbReference type="RefSeq" id="WP_216943306.1">
    <property type="nucleotide sequence ID" value="NZ_JAHQCR010000015.1"/>
</dbReference>
<dbReference type="InterPro" id="IPR032485">
    <property type="entry name" value="LRP1-like_beta_prop"/>
</dbReference>
<organism evidence="3 4">
    <name type="scientific">Evansella alkalicola</name>
    <dbReference type="NCBI Taxonomy" id="745819"/>
    <lineage>
        <taxon>Bacteria</taxon>
        <taxon>Bacillati</taxon>
        <taxon>Bacillota</taxon>
        <taxon>Bacilli</taxon>
        <taxon>Bacillales</taxon>
        <taxon>Bacillaceae</taxon>
        <taxon>Evansella</taxon>
    </lineage>
</organism>
<comment type="caution">
    <text evidence="3">The sequence shown here is derived from an EMBL/GenBank/DDBJ whole genome shotgun (WGS) entry which is preliminary data.</text>
</comment>
<name>A0ABS6JNY7_9BACI</name>
<evidence type="ECO:0000313" key="3">
    <source>
        <dbReference type="EMBL" id="MBU9720278.1"/>
    </source>
</evidence>
<feature type="compositionally biased region" description="Acidic residues" evidence="1">
    <location>
        <begin position="46"/>
        <end position="87"/>
    </location>
</feature>
<keyword evidence="4" id="KW-1185">Reference proteome</keyword>
<dbReference type="Pfam" id="PF16472">
    <property type="entry name" value="DUF5050"/>
    <property type="match status" value="1"/>
</dbReference>
<evidence type="ECO:0000313" key="4">
    <source>
        <dbReference type="Proteomes" id="UP000790580"/>
    </source>
</evidence>
<feature type="domain" description="Prolow-density lipoprotein receptor-related protein 1-like beta-propeller" evidence="2">
    <location>
        <begin position="107"/>
        <end position="365"/>
    </location>
</feature>
<dbReference type="PANTHER" id="PTHR32256">
    <property type="match status" value="1"/>
</dbReference>
<accession>A0ABS6JNY7</accession>
<dbReference type="InterPro" id="IPR053369">
    <property type="entry name" value="SrfA-induced_signal"/>
</dbReference>
<feature type="region of interest" description="Disordered" evidence="1">
    <location>
        <begin position="26"/>
        <end position="104"/>
    </location>
</feature>
<sequence length="394" mass="44462">MIGSMLFVAGCADAIKELRGLLGDLEQLAEEDEQENETSNVASPEPETETEVEMDVEAEEEEASELESEEVNVEENGEEDTEQEGEAGYDPSNEAGNFSFVDDRGKSGNISTQGGLHDLVDNWVYFANREHNNYLYKIKMDGSGLTQLTDHAVRNINVLGDWIYYLELSNATDHIDIKSFNKITKDGSSIETIIPEANAVTQVHSSSDDIYFVYNNQITRMTQDGEMTTLPYLASDMSISEERIVYYGYDDVNDLEGYFLGDIHGTPGEMIHPEGNGYYTLVGNALFFTRGNGEEGLFKLNVDGGEPFIIIDDFIDYFNVDTSYVYYSTAESEATRENRRTDRNGNNNVKMSYVTNSINIFDNYIMGEFMRQGYYSLYFTNKRTGEITEIEVTQ</sequence>
<dbReference type="Proteomes" id="UP000790580">
    <property type="component" value="Unassembled WGS sequence"/>
</dbReference>
<dbReference type="EMBL" id="JAHQCR010000015">
    <property type="protein sequence ID" value="MBU9720278.1"/>
    <property type="molecule type" value="Genomic_DNA"/>
</dbReference>
<reference evidence="3 4" key="1">
    <citation type="submission" date="2021-06" db="EMBL/GenBank/DDBJ databases">
        <title>Bacillus sp. RD4P76, an endophyte from a halophyte.</title>
        <authorList>
            <person name="Sun J.-Q."/>
        </authorList>
    </citation>
    <scope>NUCLEOTIDE SEQUENCE [LARGE SCALE GENOMIC DNA]</scope>
    <source>
        <strain evidence="3 4">JCM 17098</strain>
    </source>
</reference>
<gene>
    <name evidence="3" type="ORF">KS407_02345</name>
</gene>